<gene>
    <name evidence="2" type="ORF">PoB_003372700</name>
</gene>
<evidence type="ECO:0000313" key="2">
    <source>
        <dbReference type="EMBL" id="GFO07222.1"/>
    </source>
</evidence>
<feature type="compositionally biased region" description="Low complexity" evidence="1">
    <location>
        <begin position="91"/>
        <end position="100"/>
    </location>
</feature>
<accession>A0AAV4AIY0</accession>
<evidence type="ECO:0000256" key="1">
    <source>
        <dbReference type="SAM" id="MobiDB-lite"/>
    </source>
</evidence>
<evidence type="ECO:0000313" key="3">
    <source>
        <dbReference type="Proteomes" id="UP000735302"/>
    </source>
</evidence>
<keyword evidence="3" id="KW-1185">Reference proteome</keyword>
<dbReference type="Proteomes" id="UP000735302">
    <property type="component" value="Unassembled WGS sequence"/>
</dbReference>
<organism evidence="2 3">
    <name type="scientific">Plakobranchus ocellatus</name>
    <dbReference type="NCBI Taxonomy" id="259542"/>
    <lineage>
        <taxon>Eukaryota</taxon>
        <taxon>Metazoa</taxon>
        <taxon>Spiralia</taxon>
        <taxon>Lophotrochozoa</taxon>
        <taxon>Mollusca</taxon>
        <taxon>Gastropoda</taxon>
        <taxon>Heterobranchia</taxon>
        <taxon>Euthyneura</taxon>
        <taxon>Panpulmonata</taxon>
        <taxon>Sacoglossa</taxon>
        <taxon>Placobranchoidea</taxon>
        <taxon>Plakobranchidae</taxon>
        <taxon>Plakobranchus</taxon>
    </lineage>
</organism>
<reference evidence="2 3" key="1">
    <citation type="journal article" date="2021" name="Elife">
        <title>Chloroplast acquisition without the gene transfer in kleptoplastic sea slugs, Plakobranchus ocellatus.</title>
        <authorList>
            <person name="Maeda T."/>
            <person name="Takahashi S."/>
            <person name="Yoshida T."/>
            <person name="Shimamura S."/>
            <person name="Takaki Y."/>
            <person name="Nagai Y."/>
            <person name="Toyoda A."/>
            <person name="Suzuki Y."/>
            <person name="Arimoto A."/>
            <person name="Ishii H."/>
            <person name="Satoh N."/>
            <person name="Nishiyama T."/>
            <person name="Hasebe M."/>
            <person name="Maruyama T."/>
            <person name="Minagawa J."/>
            <person name="Obokata J."/>
            <person name="Shigenobu S."/>
        </authorList>
    </citation>
    <scope>NUCLEOTIDE SEQUENCE [LARGE SCALE GENOMIC DNA]</scope>
</reference>
<dbReference type="EMBL" id="BLXT01003846">
    <property type="protein sequence ID" value="GFO07222.1"/>
    <property type="molecule type" value="Genomic_DNA"/>
</dbReference>
<protein>
    <submittedName>
        <fullName evidence="2">Uncharacterized protein</fullName>
    </submittedName>
</protein>
<name>A0AAV4AIY0_9GAST</name>
<feature type="region of interest" description="Disordered" evidence="1">
    <location>
        <begin position="76"/>
        <end position="102"/>
    </location>
</feature>
<feature type="compositionally biased region" description="Polar residues" evidence="1">
    <location>
        <begin position="77"/>
        <end position="90"/>
    </location>
</feature>
<sequence>MGSNCTFPAKEDFPELLLQHLTFFHKLETGITREWISGPSLCFEINWKMNAPKGPVEKCRRRKLCGTDLPPFGGYKTSKSVSDKLQPQTDSEAACEAAAKPPEESCQSEQRSCLSKRKIVGLLENGQKLSDNTAHDDHAAQSDQLLAMFVTSEAMESQWQHSVPRSLRMETNFQTNSELFNSNTLHGNGFKDVQRRTFLLF</sequence>
<proteinExistence type="predicted"/>
<dbReference type="AlphaFoldDB" id="A0AAV4AIY0"/>
<comment type="caution">
    <text evidence="2">The sequence shown here is derived from an EMBL/GenBank/DDBJ whole genome shotgun (WGS) entry which is preliminary data.</text>
</comment>